<dbReference type="AlphaFoldDB" id="A0A4Y2CE74"/>
<evidence type="ECO:0000313" key="1">
    <source>
        <dbReference type="EMBL" id="GBM02118.1"/>
    </source>
</evidence>
<keyword evidence="2" id="KW-1185">Reference proteome</keyword>
<proteinExistence type="predicted"/>
<organism evidence="1 2">
    <name type="scientific">Araneus ventricosus</name>
    <name type="common">Orbweaver spider</name>
    <name type="synonym">Epeira ventricosa</name>
    <dbReference type="NCBI Taxonomy" id="182803"/>
    <lineage>
        <taxon>Eukaryota</taxon>
        <taxon>Metazoa</taxon>
        <taxon>Ecdysozoa</taxon>
        <taxon>Arthropoda</taxon>
        <taxon>Chelicerata</taxon>
        <taxon>Arachnida</taxon>
        <taxon>Araneae</taxon>
        <taxon>Araneomorphae</taxon>
        <taxon>Entelegynae</taxon>
        <taxon>Araneoidea</taxon>
        <taxon>Araneidae</taxon>
        <taxon>Araneus</taxon>
    </lineage>
</organism>
<gene>
    <name evidence="1" type="ORF">AVEN_190557_1</name>
</gene>
<dbReference type="EMBL" id="BGPR01000177">
    <property type="protein sequence ID" value="GBM02118.1"/>
    <property type="molecule type" value="Genomic_DNA"/>
</dbReference>
<sequence length="183" mass="20409">MIELVWVTSRSRVPVDGAAIASDVRESSGREQSGRRRGEDKVRWVEVRLARRPSHRTATSDPSCGICGIQEVLEKCWGSIVHKPHVSLDGERNGLQQTGKHFFQEDTVCCAGQTVWQDIKAYYIITKGTCPNVHGKFLLVLTRDSAVGIAVRPNVFIEQVEMPSLIPSLNKSRWMGTITPLIL</sequence>
<reference evidence="1 2" key="1">
    <citation type="journal article" date="2019" name="Sci. Rep.">
        <title>Orb-weaving spider Araneus ventricosus genome elucidates the spidroin gene catalogue.</title>
        <authorList>
            <person name="Kono N."/>
            <person name="Nakamura H."/>
            <person name="Ohtoshi R."/>
            <person name="Moran D.A.P."/>
            <person name="Shinohara A."/>
            <person name="Yoshida Y."/>
            <person name="Fujiwara M."/>
            <person name="Mori M."/>
            <person name="Tomita M."/>
            <person name="Arakawa K."/>
        </authorList>
    </citation>
    <scope>NUCLEOTIDE SEQUENCE [LARGE SCALE GENOMIC DNA]</scope>
</reference>
<accession>A0A4Y2CE74</accession>
<comment type="caution">
    <text evidence="1">The sequence shown here is derived from an EMBL/GenBank/DDBJ whole genome shotgun (WGS) entry which is preliminary data.</text>
</comment>
<name>A0A4Y2CE74_ARAVE</name>
<protein>
    <submittedName>
        <fullName evidence="1">Uncharacterized protein</fullName>
    </submittedName>
</protein>
<dbReference type="Proteomes" id="UP000499080">
    <property type="component" value="Unassembled WGS sequence"/>
</dbReference>
<evidence type="ECO:0000313" key="2">
    <source>
        <dbReference type="Proteomes" id="UP000499080"/>
    </source>
</evidence>
<dbReference type="OrthoDB" id="6472409at2759"/>